<keyword evidence="3" id="KW-1185">Reference proteome</keyword>
<feature type="compositionally biased region" description="Basic and acidic residues" evidence="1">
    <location>
        <begin position="470"/>
        <end position="487"/>
    </location>
</feature>
<feature type="compositionally biased region" description="Acidic residues" evidence="1">
    <location>
        <begin position="275"/>
        <end position="288"/>
    </location>
</feature>
<protein>
    <submittedName>
        <fullName evidence="2">Uncharacterized protein</fullName>
    </submittedName>
</protein>
<feature type="region of interest" description="Disordered" evidence="1">
    <location>
        <begin position="469"/>
        <end position="519"/>
    </location>
</feature>
<evidence type="ECO:0000256" key="1">
    <source>
        <dbReference type="SAM" id="MobiDB-lite"/>
    </source>
</evidence>
<proteinExistence type="predicted"/>
<feature type="compositionally biased region" description="Polar residues" evidence="1">
    <location>
        <begin position="72"/>
        <end position="86"/>
    </location>
</feature>
<feature type="compositionally biased region" description="Basic residues" evidence="1">
    <location>
        <begin position="708"/>
        <end position="717"/>
    </location>
</feature>
<dbReference type="Proteomes" id="UP000238350">
    <property type="component" value="Unassembled WGS sequence"/>
</dbReference>
<feature type="compositionally biased region" description="Acidic residues" evidence="1">
    <location>
        <begin position="295"/>
        <end position="344"/>
    </location>
</feature>
<dbReference type="RefSeq" id="XP_024663286.1">
    <property type="nucleotide sequence ID" value="XM_024807518.1"/>
</dbReference>
<dbReference type="EMBL" id="NDIQ01000001">
    <property type="protein sequence ID" value="PRT53340.1"/>
    <property type="molecule type" value="Genomic_DNA"/>
</dbReference>
<gene>
    <name evidence="2" type="ORF">B9G98_00960</name>
</gene>
<feature type="compositionally biased region" description="Polar residues" evidence="1">
    <location>
        <begin position="114"/>
        <end position="137"/>
    </location>
</feature>
<feature type="region of interest" description="Disordered" evidence="1">
    <location>
        <begin position="275"/>
        <end position="344"/>
    </location>
</feature>
<evidence type="ECO:0000313" key="2">
    <source>
        <dbReference type="EMBL" id="PRT53340.1"/>
    </source>
</evidence>
<feature type="region of interest" description="Disordered" evidence="1">
    <location>
        <begin position="72"/>
        <end position="137"/>
    </location>
</feature>
<organism evidence="2 3">
    <name type="scientific">Wickerhamiella sorbophila</name>
    <dbReference type="NCBI Taxonomy" id="45607"/>
    <lineage>
        <taxon>Eukaryota</taxon>
        <taxon>Fungi</taxon>
        <taxon>Dikarya</taxon>
        <taxon>Ascomycota</taxon>
        <taxon>Saccharomycotina</taxon>
        <taxon>Dipodascomycetes</taxon>
        <taxon>Dipodascales</taxon>
        <taxon>Trichomonascaceae</taxon>
        <taxon>Wickerhamiella</taxon>
    </lineage>
</organism>
<evidence type="ECO:0000313" key="3">
    <source>
        <dbReference type="Proteomes" id="UP000238350"/>
    </source>
</evidence>
<feature type="region of interest" description="Disordered" evidence="1">
    <location>
        <begin position="633"/>
        <end position="655"/>
    </location>
</feature>
<feature type="region of interest" description="Disordered" evidence="1">
    <location>
        <begin position="191"/>
        <end position="241"/>
    </location>
</feature>
<reference evidence="2 3" key="1">
    <citation type="submission" date="2017-04" db="EMBL/GenBank/DDBJ databases">
        <title>Genome sequencing of [Candida] sorbophila.</title>
        <authorList>
            <person name="Ahn J.O."/>
        </authorList>
    </citation>
    <scope>NUCLEOTIDE SEQUENCE [LARGE SCALE GENOMIC DNA]</scope>
    <source>
        <strain evidence="2 3">DS02</strain>
    </source>
</reference>
<accession>A0A2T0FEE6</accession>
<feature type="compositionally biased region" description="Polar residues" evidence="1">
    <location>
        <begin position="203"/>
        <end position="216"/>
    </location>
</feature>
<feature type="region of interest" description="Disordered" evidence="1">
    <location>
        <begin position="1"/>
        <end position="23"/>
    </location>
</feature>
<sequence length="803" mass="87766">MDNSELPPSLKKRYQPRVPSSSWVGSVVERLRSALYAPGPEEEEDSGPEEELQGMVGDRSFNLLNNIVEQTTSRSSIDDSSNNESFSLALPGTWPTPRVKRAHNNIPSRHGLGTPSTGPVAQTESTPCRTLPNHQGTHIDSDLSFVSAAEGNQSLPHNQSVQDASFITATEGSRTLDISQPDESTQHASFVTASEEDRRLGPSASTLQADSSQVSGVQFYDGSTIGEGDLHDTPQEIDDSPASVDIDMEDEIEDVSIDDLNDLEAEMLTDEEFEVEELDEDDISEASDLEPQITEPEDIDADDMESDDIDVEEIETEEIEAEDVEAEDIDTVSIEAEDVDAEDIDDFEQYESEIASHEVESQGIETSLPGGGDADVIDLVDDSPEYEYINKEEYVATDHDQGPVEPQYEQWDSYNAQQLANIFTAIENADTAGFENLGPGFSAEAGLELATLEQETEPNVEHSLNVEQTETAHNDNPHEHPSEDSHAARPNATDESAPETVESASSDHLVSQGFEPEDTRVGFDITIGLDEEPADVMDALPEAEAPEPVEPVGPVEPVAESADENAKTDPFENGDYGLWNLFRVGFTVAPGQGNVRSPCTFQEPLEEKAMLKSMAEEALFLCSRSSLFGGASTLSRAPTHAPEPAPRFIPQSNPRRDLSKKAFDLLLQAPLFGGTASELPPAKKPKMPERKKPLPKQTETSSELVIPKTRRHSRRLAKSTDPKPPDAECLEESTEATVPVTPIETPMEDVQESQGDRTPTGRKRRAKTTPASCAKKRARRTSQASPAERRRTLRNGKTLPEPE</sequence>
<feature type="region of interest" description="Disordered" evidence="1">
    <location>
        <begin position="356"/>
        <end position="378"/>
    </location>
</feature>
<dbReference type="AlphaFoldDB" id="A0A2T0FEE6"/>
<feature type="region of interest" description="Disordered" evidence="1">
    <location>
        <begin position="674"/>
        <end position="803"/>
    </location>
</feature>
<dbReference type="GeneID" id="36514709"/>
<name>A0A2T0FEE6_9ASCO</name>
<comment type="caution">
    <text evidence="2">The sequence shown here is derived from an EMBL/GenBank/DDBJ whole genome shotgun (WGS) entry which is preliminary data.</text>
</comment>